<feature type="region of interest" description="Disordered" evidence="2">
    <location>
        <begin position="210"/>
        <end position="263"/>
    </location>
</feature>
<accession>A0ABY6YNF9</accession>
<keyword evidence="1" id="KW-0175">Coiled coil</keyword>
<keyword evidence="4" id="KW-1185">Reference proteome</keyword>
<evidence type="ECO:0000256" key="1">
    <source>
        <dbReference type="SAM" id="Coils"/>
    </source>
</evidence>
<evidence type="ECO:0000256" key="2">
    <source>
        <dbReference type="SAM" id="MobiDB-lite"/>
    </source>
</evidence>
<dbReference type="Proteomes" id="UP001156498">
    <property type="component" value="Chromosome"/>
</dbReference>
<evidence type="ECO:0008006" key="5">
    <source>
        <dbReference type="Google" id="ProtNLM"/>
    </source>
</evidence>
<reference evidence="3 4" key="1">
    <citation type="journal article" date="2013" name="Int. J. Syst. Evol. Microbiol.">
        <title>Description of Streptomonospora sediminis sp. nov. and Streptomonospora nanhaiensis sp. nov., and reclassification of Nocardiopsis arabia Hozzein &amp; Goodfellow 2008 as Streptomonospora arabica comb. nov. and emended description of the genus Streptomonospora.</title>
        <authorList>
            <person name="Zhang D.F."/>
            <person name="Pan H.Q."/>
            <person name="He J."/>
            <person name="Zhang X.M."/>
            <person name="Zhang Y.G."/>
            <person name="Klenk H.P."/>
            <person name="Hu J.C."/>
            <person name="Li W.J."/>
        </authorList>
    </citation>
    <scope>NUCLEOTIDE SEQUENCE [LARGE SCALE GENOMIC DNA]</scope>
    <source>
        <strain evidence="3 4">12A09</strain>
    </source>
</reference>
<proteinExistence type="predicted"/>
<evidence type="ECO:0000313" key="3">
    <source>
        <dbReference type="EMBL" id="WAE73919.1"/>
    </source>
</evidence>
<feature type="compositionally biased region" description="Basic and acidic residues" evidence="2">
    <location>
        <begin position="240"/>
        <end position="255"/>
    </location>
</feature>
<name>A0ABY6YNF9_9ACTN</name>
<organism evidence="3 4">
    <name type="scientific">Streptomonospora nanhaiensis</name>
    <dbReference type="NCBI Taxonomy" id="1323731"/>
    <lineage>
        <taxon>Bacteria</taxon>
        <taxon>Bacillati</taxon>
        <taxon>Actinomycetota</taxon>
        <taxon>Actinomycetes</taxon>
        <taxon>Streptosporangiales</taxon>
        <taxon>Nocardiopsidaceae</taxon>
        <taxon>Streptomonospora</taxon>
    </lineage>
</organism>
<dbReference type="RefSeq" id="WP_267947699.1">
    <property type="nucleotide sequence ID" value="NZ_CP113264.1"/>
</dbReference>
<evidence type="ECO:0000313" key="4">
    <source>
        <dbReference type="Proteomes" id="UP001156498"/>
    </source>
</evidence>
<protein>
    <recommendedName>
        <fullName evidence="5">Secreted protein</fullName>
    </recommendedName>
</protein>
<dbReference type="EMBL" id="CP113264">
    <property type="protein sequence ID" value="WAE73919.1"/>
    <property type="molecule type" value="Genomic_DNA"/>
</dbReference>
<gene>
    <name evidence="3" type="ORF">OUQ99_01970</name>
</gene>
<sequence length="263" mass="28625">MEWLIAAGTVLGSVLTTAAVVFRRSLEKARRGGQARVAHVEAEAERIRAAANRRLREAETLLPRLRVEVESARRAGTLHRTADDLRARQSAAEERARRAAQSFNTALDREGELLRALRETGLLRDTAAGPVVDASRSPAAARAEAAVVGRHLQELEWYRVNGHEDGISGPLRAPAFTEERATALREGLDRAGRVDETWIRERTRGAVSGRNLLTDSPRSMAEAVRGRKGLQRRTGAAGDRGADARREAVRREEGNGHGLAGSG</sequence>
<feature type="coiled-coil region" evidence="1">
    <location>
        <begin position="41"/>
        <end position="102"/>
    </location>
</feature>